<keyword evidence="3" id="KW-1185">Reference proteome</keyword>
<proteinExistence type="predicted"/>
<dbReference type="Gene3D" id="1.20.1260.10">
    <property type="match status" value="1"/>
</dbReference>
<comment type="caution">
    <text evidence="2">The sequence shown here is derived from an EMBL/GenBank/DDBJ whole genome shotgun (WGS) entry which is preliminary data.</text>
</comment>
<dbReference type="Pfam" id="PF13668">
    <property type="entry name" value="Ferritin_2"/>
    <property type="match status" value="1"/>
</dbReference>
<name>A0A9W9FIC1_9EURO</name>
<feature type="compositionally biased region" description="Low complexity" evidence="1">
    <location>
        <begin position="308"/>
        <end position="328"/>
    </location>
</feature>
<evidence type="ECO:0000313" key="3">
    <source>
        <dbReference type="Proteomes" id="UP001149165"/>
    </source>
</evidence>
<gene>
    <name evidence="2" type="ORF">N7456_006727</name>
</gene>
<dbReference type="InterPro" id="IPR052965">
    <property type="entry name" value="Pigment-catalase-like"/>
</dbReference>
<dbReference type="PANTHER" id="PTHR31694:SF26">
    <property type="entry name" value="OS05G0151100 PROTEIN"/>
    <property type="match status" value="1"/>
</dbReference>
<evidence type="ECO:0000256" key="1">
    <source>
        <dbReference type="SAM" id="MobiDB-lite"/>
    </source>
</evidence>
<dbReference type="InterPro" id="IPR012347">
    <property type="entry name" value="Ferritin-like"/>
</dbReference>
<feature type="region of interest" description="Disordered" evidence="1">
    <location>
        <begin position="303"/>
        <end position="333"/>
    </location>
</feature>
<accession>A0A9W9FIC1</accession>
<organism evidence="2 3">
    <name type="scientific">Penicillium angulare</name>
    <dbReference type="NCBI Taxonomy" id="116970"/>
    <lineage>
        <taxon>Eukaryota</taxon>
        <taxon>Fungi</taxon>
        <taxon>Dikarya</taxon>
        <taxon>Ascomycota</taxon>
        <taxon>Pezizomycotina</taxon>
        <taxon>Eurotiomycetes</taxon>
        <taxon>Eurotiomycetidae</taxon>
        <taxon>Eurotiales</taxon>
        <taxon>Aspergillaceae</taxon>
        <taxon>Penicillium</taxon>
    </lineage>
</organism>
<dbReference type="PANTHER" id="PTHR31694">
    <property type="entry name" value="DESICCATION-LIKE PROTEIN"/>
    <property type="match status" value="1"/>
</dbReference>
<dbReference type="Proteomes" id="UP001149165">
    <property type="component" value="Unassembled WGS sequence"/>
</dbReference>
<dbReference type="EMBL" id="JAPQKH010000004">
    <property type="protein sequence ID" value="KAJ5100675.1"/>
    <property type="molecule type" value="Genomic_DNA"/>
</dbReference>
<dbReference type="AlphaFoldDB" id="A0A9W9FIC1"/>
<reference evidence="2" key="2">
    <citation type="journal article" date="2023" name="IMA Fungus">
        <title>Comparative genomic study of the Penicillium genus elucidates a diverse pangenome and 15 lateral gene transfer events.</title>
        <authorList>
            <person name="Petersen C."/>
            <person name="Sorensen T."/>
            <person name="Nielsen M.R."/>
            <person name="Sondergaard T.E."/>
            <person name="Sorensen J.L."/>
            <person name="Fitzpatrick D.A."/>
            <person name="Frisvad J.C."/>
            <person name="Nielsen K.L."/>
        </authorList>
    </citation>
    <scope>NUCLEOTIDE SEQUENCE</scope>
    <source>
        <strain evidence="2">IBT 30069</strain>
    </source>
</reference>
<evidence type="ECO:0000313" key="2">
    <source>
        <dbReference type="EMBL" id="KAJ5100675.1"/>
    </source>
</evidence>
<dbReference type="SUPFAM" id="SSF47240">
    <property type="entry name" value="Ferritin-like"/>
    <property type="match status" value="1"/>
</dbReference>
<protein>
    <submittedName>
        <fullName evidence="2">Uncharacterized protein</fullName>
    </submittedName>
</protein>
<dbReference type="OrthoDB" id="1001765at2759"/>
<dbReference type="InterPro" id="IPR009078">
    <property type="entry name" value="Ferritin-like_SF"/>
</dbReference>
<dbReference type="CDD" id="cd00657">
    <property type="entry name" value="Ferritin_like"/>
    <property type="match status" value="1"/>
</dbReference>
<sequence length="357" mass="36626">MKVTNIALAGAAIGLTNATPVAKRAITDADILNYALTLEHLEASFYEEGLKNYTKEDFMNAGMNDTFYTNLQEIAADEKTHETFLTGALSAAGASPVARCNYTFPATDVKGFLALASVLEGVGVSAYLGAAGSIMNATYLGAAASILTVEARHSAYLRAALAESPFPQAFDNPLDFNEVYTVASPFISSCPSTNGALPVKAFPSLTMSGSSAVMTGSTVQLMTGSGFNMSNTDDIYAAFITVTGPVWATLKSNGKGMFTVTVPKGVAGQSYVVLTKGNKMATDDNIVAGPAIVEVGSMMGSGSGMGGSMTTSWPSSGTMMPSGSASPSHTPFNAAPSSKGDMFGVVGAAFIAVAALF</sequence>
<reference evidence="2" key="1">
    <citation type="submission" date="2022-11" db="EMBL/GenBank/DDBJ databases">
        <authorList>
            <person name="Petersen C."/>
        </authorList>
    </citation>
    <scope>NUCLEOTIDE SEQUENCE</scope>
    <source>
        <strain evidence="2">IBT 30069</strain>
    </source>
</reference>